<sequence>MDMWIKTNFLFNPVRDVIPLPASPSASYVINSMILTLLGGIQPQRLNII</sequence>
<gene>
    <name evidence="1" type="ordered locus">PC1_0852</name>
</gene>
<reference evidence="1 2" key="1">
    <citation type="submission" date="2009-07" db="EMBL/GenBank/DDBJ databases">
        <title>Complete sequence of Pectobacterium carotovorum subsp. carotovorum PC1.</title>
        <authorList>
            <consortium name="US DOE Joint Genome Institute"/>
            <person name="Lucas S."/>
            <person name="Copeland A."/>
            <person name="Lapidus A."/>
            <person name="Glavina del Rio T."/>
            <person name="Tice H."/>
            <person name="Bruce D."/>
            <person name="Goodwin L."/>
            <person name="Pitluck S."/>
            <person name="Munk A.C."/>
            <person name="Brettin T."/>
            <person name="Detter J.C."/>
            <person name="Han C."/>
            <person name="Tapia R."/>
            <person name="Larimer F."/>
            <person name="Land M."/>
            <person name="Hauser L."/>
            <person name="Kyrpides N."/>
            <person name="Mikhailova N."/>
            <person name="Balakrishnan V."/>
            <person name="Glasner J."/>
            <person name="Perna N.T."/>
        </authorList>
    </citation>
    <scope>NUCLEOTIDE SEQUENCE [LARGE SCALE GENOMIC DNA]</scope>
    <source>
        <strain evidence="1 2">PC1</strain>
    </source>
</reference>
<evidence type="ECO:0000313" key="1">
    <source>
        <dbReference type="EMBL" id="ACT11903.1"/>
    </source>
</evidence>
<dbReference type="Proteomes" id="UP000002736">
    <property type="component" value="Chromosome"/>
</dbReference>
<name>C6DA95_PECCP</name>
<accession>C6DA95</accession>
<dbReference type="STRING" id="561230.PC1_0852"/>
<evidence type="ECO:0000313" key="2">
    <source>
        <dbReference type="Proteomes" id="UP000002736"/>
    </source>
</evidence>
<dbReference type="AlphaFoldDB" id="C6DA95"/>
<dbReference type="KEGG" id="pct:PC1_0852"/>
<organism evidence="1 2">
    <name type="scientific">Pectobacterium carotovorum subsp. carotovorum (strain PC1)</name>
    <dbReference type="NCBI Taxonomy" id="561230"/>
    <lineage>
        <taxon>Bacteria</taxon>
        <taxon>Pseudomonadati</taxon>
        <taxon>Pseudomonadota</taxon>
        <taxon>Gammaproteobacteria</taxon>
        <taxon>Enterobacterales</taxon>
        <taxon>Pectobacteriaceae</taxon>
        <taxon>Pectobacterium</taxon>
    </lineage>
</organism>
<dbReference type="HOGENOM" id="CLU_3138824_0_0_6"/>
<dbReference type="EMBL" id="CP001657">
    <property type="protein sequence ID" value="ACT11903.1"/>
    <property type="molecule type" value="Genomic_DNA"/>
</dbReference>
<protein>
    <submittedName>
        <fullName evidence="1">Uncharacterized protein</fullName>
    </submittedName>
</protein>
<proteinExistence type="predicted"/>